<keyword evidence="11" id="KW-1185">Reference proteome</keyword>
<accession>A0A1G6CQM3</accession>
<feature type="transmembrane region" description="Helical" evidence="8">
    <location>
        <begin position="196"/>
        <end position="217"/>
    </location>
</feature>
<evidence type="ECO:0000256" key="8">
    <source>
        <dbReference type="SAM" id="Phobius"/>
    </source>
</evidence>
<keyword evidence="5 8" id="KW-0812">Transmembrane</keyword>
<dbReference type="InterPro" id="IPR047817">
    <property type="entry name" value="ABC2_TM_bact-type"/>
</dbReference>
<dbReference type="GO" id="GO:0005886">
    <property type="term" value="C:plasma membrane"/>
    <property type="evidence" value="ECO:0007669"/>
    <property type="project" value="UniProtKB-SubCell"/>
</dbReference>
<feature type="domain" description="ABC transmembrane type-2" evidence="9">
    <location>
        <begin position="158"/>
        <end position="387"/>
    </location>
</feature>
<feature type="transmembrane region" description="Helical" evidence="8">
    <location>
        <begin position="274"/>
        <end position="296"/>
    </location>
</feature>
<dbReference type="InterPro" id="IPR013525">
    <property type="entry name" value="ABC2_TM"/>
</dbReference>
<comment type="subcellular location">
    <subcellularLocation>
        <location evidence="1">Cell membrane</location>
        <topology evidence="1">Multi-pass membrane protein</topology>
    </subcellularLocation>
</comment>
<dbReference type="Proteomes" id="UP000199071">
    <property type="component" value="Unassembled WGS sequence"/>
</dbReference>
<feature type="transmembrane region" description="Helical" evidence="8">
    <location>
        <begin position="366"/>
        <end position="384"/>
    </location>
</feature>
<evidence type="ECO:0000259" key="9">
    <source>
        <dbReference type="PROSITE" id="PS51012"/>
    </source>
</evidence>
<evidence type="ECO:0000256" key="4">
    <source>
        <dbReference type="ARBA" id="ARBA00022475"/>
    </source>
</evidence>
<keyword evidence="4" id="KW-1003">Cell membrane</keyword>
<evidence type="ECO:0000256" key="1">
    <source>
        <dbReference type="ARBA" id="ARBA00004651"/>
    </source>
</evidence>
<reference evidence="10 11" key="1">
    <citation type="submission" date="2016-10" db="EMBL/GenBank/DDBJ databases">
        <authorList>
            <person name="de Groot N.N."/>
        </authorList>
    </citation>
    <scope>NUCLEOTIDE SEQUENCE [LARGE SCALE GENOMIC DNA]</scope>
    <source>
        <strain evidence="10 11">ATCC 35022</strain>
    </source>
</reference>
<evidence type="ECO:0000256" key="3">
    <source>
        <dbReference type="ARBA" id="ARBA00022448"/>
    </source>
</evidence>
<sequence length="389" mass="42544">MTALPASTGRKKLRAFSWTRIMAVMVKETIQMRRDRLTFAMIIGVPILQLVLFGYAINTDPKRLPTAVIVADNGPAGRAIVTGMQLSDYFEVDPQATGEAAAREKLARGDINYIVTIPVDFQRKLVRGERPQLLVEADATDPAATANALGQLDEIVGKALAVQTTGSLAFLAPGTLPVDVVVHRLYNPEGITAYNIVPGLLGTILTMTTILMTALALTREVERGTIENLMAMPARPYEIMIGKIVPYIGFGFVQVAVILLAAAVLFAVPMKGPMWLLLAVTLLFISANVTLGYTFSTIARNQMQAMQMTFFFFLPSILLSGFMFPFRGMPDWAQVLGQGLPLTHYLRVVRGVMLKGGGLPEVANNIWPLFVFWGVVAGIALLRYRRTLD</sequence>
<evidence type="ECO:0000256" key="6">
    <source>
        <dbReference type="ARBA" id="ARBA00022989"/>
    </source>
</evidence>
<protein>
    <submittedName>
        <fullName evidence="10">ABC-2 type transport system permease protein</fullName>
    </submittedName>
</protein>
<dbReference type="STRING" id="665467.SAMN02982931_02600"/>
<organism evidence="10 11">
    <name type="scientific">Bauldia litoralis</name>
    <dbReference type="NCBI Taxonomy" id="665467"/>
    <lineage>
        <taxon>Bacteria</taxon>
        <taxon>Pseudomonadati</taxon>
        <taxon>Pseudomonadota</taxon>
        <taxon>Alphaproteobacteria</taxon>
        <taxon>Hyphomicrobiales</taxon>
        <taxon>Kaistiaceae</taxon>
        <taxon>Bauldia</taxon>
    </lineage>
</organism>
<keyword evidence="7 8" id="KW-0472">Membrane</keyword>
<evidence type="ECO:0000256" key="2">
    <source>
        <dbReference type="ARBA" id="ARBA00007783"/>
    </source>
</evidence>
<dbReference type="PROSITE" id="PS51012">
    <property type="entry name" value="ABC_TM2"/>
    <property type="match status" value="1"/>
</dbReference>
<evidence type="ECO:0000313" key="11">
    <source>
        <dbReference type="Proteomes" id="UP000199071"/>
    </source>
</evidence>
<dbReference type="InterPro" id="IPR051449">
    <property type="entry name" value="ABC-2_transporter_component"/>
</dbReference>
<comment type="similarity">
    <text evidence="2">Belongs to the ABC-2 integral membrane protein family.</text>
</comment>
<name>A0A1G6CQM3_9HYPH</name>
<dbReference type="PANTHER" id="PTHR30294">
    <property type="entry name" value="MEMBRANE COMPONENT OF ABC TRANSPORTER YHHJ-RELATED"/>
    <property type="match status" value="1"/>
</dbReference>
<evidence type="ECO:0000313" key="10">
    <source>
        <dbReference type="EMBL" id="SDB35035.1"/>
    </source>
</evidence>
<evidence type="ECO:0000256" key="7">
    <source>
        <dbReference type="ARBA" id="ARBA00023136"/>
    </source>
</evidence>
<dbReference type="Pfam" id="PF12698">
    <property type="entry name" value="ABC2_membrane_3"/>
    <property type="match status" value="1"/>
</dbReference>
<keyword evidence="3" id="KW-0813">Transport</keyword>
<feature type="transmembrane region" description="Helical" evidence="8">
    <location>
        <begin position="244"/>
        <end position="268"/>
    </location>
</feature>
<dbReference type="Gene3D" id="3.40.1710.10">
    <property type="entry name" value="abc type-2 transporter like domain"/>
    <property type="match status" value="1"/>
</dbReference>
<dbReference type="PANTHER" id="PTHR30294:SF29">
    <property type="entry name" value="MULTIDRUG ABC TRANSPORTER PERMEASE YBHS-RELATED"/>
    <property type="match status" value="1"/>
</dbReference>
<gene>
    <name evidence="10" type="ORF">SAMN02982931_02600</name>
</gene>
<keyword evidence="6 8" id="KW-1133">Transmembrane helix</keyword>
<proteinExistence type="inferred from homology"/>
<dbReference type="EMBL" id="FMXQ01000005">
    <property type="protein sequence ID" value="SDB35035.1"/>
    <property type="molecule type" value="Genomic_DNA"/>
</dbReference>
<feature type="transmembrane region" description="Helical" evidence="8">
    <location>
        <begin position="37"/>
        <end position="57"/>
    </location>
</feature>
<dbReference type="GO" id="GO:0140359">
    <property type="term" value="F:ABC-type transporter activity"/>
    <property type="evidence" value="ECO:0007669"/>
    <property type="project" value="InterPro"/>
</dbReference>
<feature type="transmembrane region" description="Helical" evidence="8">
    <location>
        <begin position="308"/>
        <end position="326"/>
    </location>
</feature>
<dbReference type="AlphaFoldDB" id="A0A1G6CQM3"/>
<evidence type="ECO:0000256" key="5">
    <source>
        <dbReference type="ARBA" id="ARBA00022692"/>
    </source>
</evidence>
<dbReference type="RefSeq" id="WP_210185611.1">
    <property type="nucleotide sequence ID" value="NZ_FMXQ01000005.1"/>
</dbReference>